<accession>A0ABD3PAC5</accession>
<organism evidence="2 3">
    <name type="scientific">Cyclotella cryptica</name>
    <dbReference type="NCBI Taxonomy" id="29204"/>
    <lineage>
        <taxon>Eukaryota</taxon>
        <taxon>Sar</taxon>
        <taxon>Stramenopiles</taxon>
        <taxon>Ochrophyta</taxon>
        <taxon>Bacillariophyta</taxon>
        <taxon>Coscinodiscophyceae</taxon>
        <taxon>Thalassiosirophycidae</taxon>
        <taxon>Stephanodiscales</taxon>
        <taxon>Stephanodiscaceae</taxon>
        <taxon>Cyclotella</taxon>
    </lineage>
</organism>
<dbReference type="EMBL" id="JABMIG020000230">
    <property type="protein sequence ID" value="KAL3784714.1"/>
    <property type="molecule type" value="Genomic_DNA"/>
</dbReference>
<feature type="transmembrane region" description="Helical" evidence="1">
    <location>
        <begin position="12"/>
        <end position="32"/>
    </location>
</feature>
<keyword evidence="1" id="KW-0472">Membrane</keyword>
<evidence type="ECO:0000313" key="2">
    <source>
        <dbReference type="EMBL" id="KAL3784714.1"/>
    </source>
</evidence>
<keyword evidence="1" id="KW-0812">Transmembrane</keyword>
<protein>
    <submittedName>
        <fullName evidence="2">Uncharacterized protein</fullName>
    </submittedName>
</protein>
<proteinExistence type="predicted"/>
<dbReference type="AlphaFoldDB" id="A0ABD3PAC5"/>
<evidence type="ECO:0000256" key="1">
    <source>
        <dbReference type="SAM" id="Phobius"/>
    </source>
</evidence>
<keyword evidence="3" id="KW-1185">Reference proteome</keyword>
<keyword evidence="1" id="KW-1133">Transmembrane helix</keyword>
<gene>
    <name evidence="2" type="ORF">HJC23_007723</name>
</gene>
<comment type="caution">
    <text evidence="2">The sequence shown here is derived from an EMBL/GenBank/DDBJ whole genome shotgun (WGS) entry which is preliminary data.</text>
</comment>
<reference evidence="2 3" key="1">
    <citation type="journal article" date="2020" name="G3 (Bethesda)">
        <title>Improved Reference Genome for Cyclotella cryptica CCMP332, a Model for Cell Wall Morphogenesis, Salinity Adaptation, and Lipid Production in Diatoms (Bacillariophyta).</title>
        <authorList>
            <person name="Roberts W.R."/>
            <person name="Downey K.M."/>
            <person name="Ruck E.C."/>
            <person name="Traller J.C."/>
            <person name="Alverson A.J."/>
        </authorList>
    </citation>
    <scope>NUCLEOTIDE SEQUENCE [LARGE SCALE GENOMIC DNA]</scope>
    <source>
        <strain evidence="2 3">CCMP332</strain>
    </source>
</reference>
<evidence type="ECO:0000313" key="3">
    <source>
        <dbReference type="Proteomes" id="UP001516023"/>
    </source>
</evidence>
<dbReference type="Proteomes" id="UP001516023">
    <property type="component" value="Unassembled WGS sequence"/>
</dbReference>
<name>A0ABD3PAC5_9STRA</name>
<sequence length="146" mass="16666">MNATRRTRIIAILPFAMCAIGTLVAFTNFMALQQYNAYHTLREEDLETLTDNTDAQSRLLKKLALSLVRAPVGQLGPENTQRKHLRYYNSLFFTSLEFGMNAKSLIEVGCASDPFIQYLDWVDRRTCVAPYYVKYGGEAMKTRTHS</sequence>